<proteinExistence type="predicted"/>
<name>A0A2P2L8C6_RHIMU</name>
<evidence type="ECO:0000313" key="1">
    <source>
        <dbReference type="EMBL" id="MBX14219.1"/>
    </source>
</evidence>
<dbReference type="EMBL" id="GGEC01033735">
    <property type="protein sequence ID" value="MBX14219.1"/>
    <property type="molecule type" value="Transcribed_RNA"/>
</dbReference>
<protein>
    <submittedName>
        <fullName evidence="1">Dihydrolipoyl dehydrogenase</fullName>
    </submittedName>
</protein>
<accession>A0A2P2L8C6</accession>
<reference evidence="1" key="1">
    <citation type="submission" date="2018-02" db="EMBL/GenBank/DDBJ databases">
        <title>Rhizophora mucronata_Transcriptome.</title>
        <authorList>
            <person name="Meera S.P."/>
            <person name="Sreeshan A."/>
            <person name="Augustine A."/>
        </authorList>
    </citation>
    <scope>NUCLEOTIDE SEQUENCE</scope>
    <source>
        <tissue evidence="1">Leaf</tissue>
    </source>
</reference>
<organism evidence="1">
    <name type="scientific">Rhizophora mucronata</name>
    <name type="common">Asiatic mangrove</name>
    <dbReference type="NCBI Taxonomy" id="61149"/>
    <lineage>
        <taxon>Eukaryota</taxon>
        <taxon>Viridiplantae</taxon>
        <taxon>Streptophyta</taxon>
        <taxon>Embryophyta</taxon>
        <taxon>Tracheophyta</taxon>
        <taxon>Spermatophyta</taxon>
        <taxon>Magnoliopsida</taxon>
        <taxon>eudicotyledons</taxon>
        <taxon>Gunneridae</taxon>
        <taxon>Pentapetalae</taxon>
        <taxon>rosids</taxon>
        <taxon>fabids</taxon>
        <taxon>Malpighiales</taxon>
        <taxon>Rhizophoraceae</taxon>
        <taxon>Rhizophora</taxon>
    </lineage>
</organism>
<sequence length="42" mass="4827">MRNQIPISVNNPHTLINRNKTTLCDHIDLRGKKGKSNHVSFQ</sequence>
<dbReference type="AlphaFoldDB" id="A0A2P2L8C6"/>